<organism evidence="3 4">
    <name type="scientific">Rhodophyticola porphyridii</name>
    <dbReference type="NCBI Taxonomy" id="1852017"/>
    <lineage>
        <taxon>Bacteria</taxon>
        <taxon>Pseudomonadati</taxon>
        <taxon>Pseudomonadota</taxon>
        <taxon>Alphaproteobacteria</taxon>
        <taxon>Rhodobacterales</taxon>
        <taxon>Roseobacteraceae</taxon>
        <taxon>Rhodophyticola</taxon>
    </lineage>
</organism>
<feature type="transmembrane region" description="Helical" evidence="2">
    <location>
        <begin position="12"/>
        <end position="32"/>
    </location>
</feature>
<keyword evidence="2" id="KW-0472">Membrane</keyword>
<reference evidence="3 4" key="1">
    <citation type="submission" date="2018-10" db="EMBL/GenBank/DDBJ databases">
        <authorList>
            <person name="Jung H.S."/>
            <person name="Jeon C.O."/>
        </authorList>
    </citation>
    <scope>NUCLEOTIDE SEQUENCE [LARGE SCALE GENOMIC DNA]</scope>
    <source>
        <strain evidence="3 4">MA-7-27</strain>
    </source>
</reference>
<dbReference type="CDD" id="cd01324">
    <property type="entry name" value="cbb3_Oxidase_CcoQ"/>
    <property type="match status" value="1"/>
</dbReference>
<dbReference type="Proteomes" id="UP000281343">
    <property type="component" value="Unassembled WGS sequence"/>
</dbReference>
<dbReference type="OrthoDB" id="9801588at2"/>
<evidence type="ECO:0000313" key="4">
    <source>
        <dbReference type="Proteomes" id="UP000281343"/>
    </source>
</evidence>
<evidence type="ECO:0000313" key="3">
    <source>
        <dbReference type="EMBL" id="RMA40807.1"/>
    </source>
</evidence>
<dbReference type="InterPro" id="IPR008621">
    <property type="entry name" value="Cbb3-typ_cyt_oxidase_comp"/>
</dbReference>
<sequence>MEDSYTIMRVFAGSWGGVFLFASFVAVILFALRPGSRKVHRDTANIPFRHDDKPAADDNAAPAQIKEARQ</sequence>
<name>A0A3L9Y143_9RHOB</name>
<dbReference type="RefSeq" id="WP_121899494.1">
    <property type="nucleotide sequence ID" value="NZ_RCNT01000011.1"/>
</dbReference>
<keyword evidence="4" id="KW-1185">Reference proteome</keyword>
<evidence type="ECO:0000256" key="1">
    <source>
        <dbReference type="SAM" id="MobiDB-lite"/>
    </source>
</evidence>
<feature type="region of interest" description="Disordered" evidence="1">
    <location>
        <begin position="42"/>
        <end position="70"/>
    </location>
</feature>
<dbReference type="EMBL" id="RCNT01000011">
    <property type="protein sequence ID" value="RMA40807.1"/>
    <property type="molecule type" value="Genomic_DNA"/>
</dbReference>
<gene>
    <name evidence="3" type="ORF">D9R08_17885</name>
</gene>
<protein>
    <submittedName>
        <fullName evidence="3">Cbb3-type cytochrome c oxidase subunit 3</fullName>
    </submittedName>
</protein>
<dbReference type="Pfam" id="PF05545">
    <property type="entry name" value="FixQ"/>
    <property type="match status" value="1"/>
</dbReference>
<keyword evidence="2" id="KW-0812">Transmembrane</keyword>
<dbReference type="AlphaFoldDB" id="A0A3L9Y143"/>
<proteinExistence type="predicted"/>
<comment type="caution">
    <text evidence="3">The sequence shown here is derived from an EMBL/GenBank/DDBJ whole genome shotgun (WGS) entry which is preliminary data.</text>
</comment>
<accession>A0A3L9Y143</accession>
<keyword evidence="2" id="KW-1133">Transmembrane helix</keyword>
<evidence type="ECO:0000256" key="2">
    <source>
        <dbReference type="SAM" id="Phobius"/>
    </source>
</evidence>